<feature type="transmembrane region" description="Helical" evidence="8">
    <location>
        <begin position="420"/>
        <end position="444"/>
    </location>
</feature>
<evidence type="ECO:0000259" key="9">
    <source>
        <dbReference type="PROSITE" id="PS50835"/>
    </source>
</evidence>
<dbReference type="InterPro" id="IPR007110">
    <property type="entry name" value="Ig-like_dom"/>
</dbReference>
<evidence type="ECO:0000256" key="2">
    <source>
        <dbReference type="ARBA" id="ARBA00022692"/>
    </source>
</evidence>
<evidence type="ECO:0000256" key="1">
    <source>
        <dbReference type="ARBA" id="ARBA00004167"/>
    </source>
</evidence>
<dbReference type="GO" id="GO:0030246">
    <property type="term" value="F:carbohydrate binding"/>
    <property type="evidence" value="ECO:0007669"/>
    <property type="project" value="UniProtKB-KW"/>
</dbReference>
<evidence type="ECO:0000256" key="6">
    <source>
        <dbReference type="ARBA" id="ARBA00023136"/>
    </source>
</evidence>
<dbReference type="GO" id="GO:0007155">
    <property type="term" value="P:cell adhesion"/>
    <property type="evidence" value="ECO:0007669"/>
    <property type="project" value="UniProtKB-KW"/>
</dbReference>
<feature type="domain" description="Ig-like" evidence="9">
    <location>
        <begin position="143"/>
        <end position="234"/>
    </location>
</feature>
<evidence type="ECO:0000256" key="8">
    <source>
        <dbReference type="SAM" id="Phobius"/>
    </source>
</evidence>
<evidence type="ECO:0000256" key="4">
    <source>
        <dbReference type="ARBA" id="ARBA00022889"/>
    </source>
</evidence>
<evidence type="ECO:0000256" key="7">
    <source>
        <dbReference type="ARBA" id="ARBA00038361"/>
    </source>
</evidence>
<reference evidence="10" key="1">
    <citation type="submission" date="2020-04" db="EMBL/GenBank/DDBJ databases">
        <authorList>
            <person name="Neveu A P."/>
        </authorList>
    </citation>
    <scope>NUCLEOTIDE SEQUENCE</scope>
    <source>
        <tissue evidence="10">Whole embryo</tissue>
    </source>
</reference>
<organism evidence="10">
    <name type="scientific">Phallusia mammillata</name>
    <dbReference type="NCBI Taxonomy" id="59560"/>
    <lineage>
        <taxon>Eukaryota</taxon>
        <taxon>Metazoa</taxon>
        <taxon>Chordata</taxon>
        <taxon>Tunicata</taxon>
        <taxon>Ascidiacea</taxon>
        <taxon>Phlebobranchia</taxon>
        <taxon>Ascidiidae</taxon>
        <taxon>Phallusia</taxon>
    </lineage>
</organism>
<sequence>MSSALQSVTGIFEASGNFSCSNQGDLVYSNGSKFYPQSTTCQVNAIWKGQTDLECVLVQLLGTNKYTLGSLNQGTSNFSCSISGNNSALTNSNLTLQVNNQAQLPNFQIQPIDHGKKVVCLLSWQSTKTEIRSETKTLIVNFPTQIRNISVNRDTSKGKHLVQSNQTISLYCSTSANPPATCQWKIPEKNISSNLSLNTTDPKNCNVTVVISKSGFVFCFANNNIGPVANKSVEFVSVPVERVPQIKINSSLVDSSNSIYYNKTQSIRLMCSVDNSQDLNTTYKWEKNGTLMGPFMTLDLDNLMPNNSGNYTCKTDDMFGSYVSEIRIEVQYPPDLQNESIKCSVNITCTITVLANPNVSYASISQSGGIIKEYTTGPKFQFTPNTTGNYTMFANNSIGELYFSFEVGSALFETPAGNQALIIGASVAGGLLIVVVVVLVIVLYRRKKNHKDEKEVRENPFMEVLKILGVMGLLILKPTKRKRRLKR</sequence>
<dbReference type="PANTHER" id="PTHR12035">
    <property type="entry name" value="SIALIC ACID BINDING IMMUNOGLOBULIN-LIKE LECTIN"/>
    <property type="match status" value="1"/>
</dbReference>
<dbReference type="InterPro" id="IPR003599">
    <property type="entry name" value="Ig_sub"/>
</dbReference>
<dbReference type="InterPro" id="IPR036179">
    <property type="entry name" value="Ig-like_dom_sf"/>
</dbReference>
<dbReference type="AlphaFoldDB" id="A0A6F9DM19"/>
<keyword evidence="4" id="KW-0130">Cell adhesion</keyword>
<keyword evidence="3" id="KW-0430">Lectin</keyword>
<feature type="domain" description="Ig-like" evidence="9">
    <location>
        <begin position="244"/>
        <end position="329"/>
    </location>
</feature>
<evidence type="ECO:0000256" key="3">
    <source>
        <dbReference type="ARBA" id="ARBA00022734"/>
    </source>
</evidence>
<keyword evidence="2 8" id="KW-0812">Transmembrane</keyword>
<accession>A0A6F9DM19</accession>
<proteinExistence type="evidence at transcript level"/>
<evidence type="ECO:0000313" key="10">
    <source>
        <dbReference type="EMBL" id="CAB3264080.1"/>
    </source>
</evidence>
<dbReference type="PROSITE" id="PS50835">
    <property type="entry name" value="IG_LIKE"/>
    <property type="match status" value="2"/>
</dbReference>
<dbReference type="PANTHER" id="PTHR12035:SF125">
    <property type="entry name" value="SIALIC ACID-BINDING IG-LIKE LECTIN 5"/>
    <property type="match status" value="1"/>
</dbReference>
<dbReference type="GO" id="GO:0033691">
    <property type="term" value="F:sialic acid binding"/>
    <property type="evidence" value="ECO:0007669"/>
    <property type="project" value="TreeGrafter"/>
</dbReference>
<dbReference type="GO" id="GO:0005886">
    <property type="term" value="C:plasma membrane"/>
    <property type="evidence" value="ECO:0007669"/>
    <property type="project" value="TreeGrafter"/>
</dbReference>
<name>A0A6F9DM19_9ASCI</name>
<gene>
    <name evidence="10" type="primary">Muc5ac-003</name>
</gene>
<dbReference type="EMBL" id="LR788218">
    <property type="protein sequence ID" value="CAB3264080.1"/>
    <property type="molecule type" value="mRNA"/>
</dbReference>
<dbReference type="SUPFAM" id="SSF48726">
    <property type="entry name" value="Immunoglobulin"/>
    <property type="match status" value="2"/>
</dbReference>
<evidence type="ECO:0000256" key="5">
    <source>
        <dbReference type="ARBA" id="ARBA00022989"/>
    </source>
</evidence>
<dbReference type="Gene3D" id="2.60.40.10">
    <property type="entry name" value="Immunoglobulins"/>
    <property type="match status" value="2"/>
</dbReference>
<comment type="subcellular location">
    <subcellularLocation>
        <location evidence="1">Membrane</location>
        <topology evidence="1">Single-pass membrane protein</topology>
    </subcellularLocation>
</comment>
<keyword evidence="5 8" id="KW-1133">Transmembrane helix</keyword>
<dbReference type="SMART" id="SM00409">
    <property type="entry name" value="IG"/>
    <property type="match status" value="1"/>
</dbReference>
<comment type="similarity">
    <text evidence="7">Belongs to the immunoglobulin superfamily. SIGLEC (sialic acid binding Ig-like lectin) family.</text>
</comment>
<keyword evidence="6 8" id="KW-0472">Membrane</keyword>
<dbReference type="InterPro" id="IPR013783">
    <property type="entry name" value="Ig-like_fold"/>
</dbReference>
<dbReference type="InterPro" id="IPR051036">
    <property type="entry name" value="SIGLEC"/>
</dbReference>
<protein>
    <submittedName>
        <fullName evidence="10">Mucin-5AC-like</fullName>
    </submittedName>
</protein>